<dbReference type="PANTHER" id="PTHR12270:SF52">
    <property type="entry name" value="GLYCOSYLTRANSFERASE-LIKE PROTEIN GNT13-RELATED"/>
    <property type="match status" value="1"/>
</dbReference>
<keyword evidence="2 8" id="KW-0812">Transmembrane</keyword>
<proteinExistence type="predicted"/>
<evidence type="ECO:0000256" key="1">
    <source>
        <dbReference type="ARBA" id="ARBA00004606"/>
    </source>
</evidence>
<evidence type="ECO:0000256" key="6">
    <source>
        <dbReference type="ARBA" id="ARBA00023180"/>
    </source>
</evidence>
<accession>A0A7S3K145</accession>
<dbReference type="GO" id="GO:0016020">
    <property type="term" value="C:membrane"/>
    <property type="evidence" value="ECO:0007669"/>
    <property type="project" value="UniProtKB-SubCell"/>
</dbReference>
<evidence type="ECO:0000256" key="8">
    <source>
        <dbReference type="SAM" id="Phobius"/>
    </source>
</evidence>
<evidence type="ECO:0000256" key="3">
    <source>
        <dbReference type="ARBA" id="ARBA00022968"/>
    </source>
</evidence>
<dbReference type="GO" id="GO:0042285">
    <property type="term" value="F:xylosyltransferase activity"/>
    <property type="evidence" value="ECO:0007669"/>
    <property type="project" value="TreeGrafter"/>
</dbReference>
<name>A0A7S3K145_9STRA</name>
<comment type="subcellular location">
    <subcellularLocation>
        <location evidence="1">Membrane</location>
        <topology evidence="1">Single-pass type II membrane protein</topology>
    </subcellularLocation>
</comment>
<dbReference type="InterPro" id="IPR051292">
    <property type="entry name" value="Xyl/GlcA_transferase"/>
</dbReference>
<keyword evidence="4 8" id="KW-1133">Transmembrane helix</keyword>
<evidence type="ECO:0000256" key="7">
    <source>
        <dbReference type="SAM" id="MobiDB-lite"/>
    </source>
</evidence>
<feature type="region of interest" description="Disordered" evidence="7">
    <location>
        <begin position="1"/>
        <end position="27"/>
    </location>
</feature>
<organism evidence="9">
    <name type="scientific">Aureoumbra lagunensis</name>
    <dbReference type="NCBI Taxonomy" id="44058"/>
    <lineage>
        <taxon>Eukaryota</taxon>
        <taxon>Sar</taxon>
        <taxon>Stramenopiles</taxon>
        <taxon>Ochrophyta</taxon>
        <taxon>Pelagophyceae</taxon>
        <taxon>Pelagomonadales</taxon>
        <taxon>Aureoumbra</taxon>
    </lineage>
</organism>
<reference evidence="9" key="1">
    <citation type="submission" date="2021-01" db="EMBL/GenBank/DDBJ databases">
        <authorList>
            <person name="Corre E."/>
            <person name="Pelletier E."/>
            <person name="Niang G."/>
            <person name="Scheremetjew M."/>
            <person name="Finn R."/>
            <person name="Kale V."/>
            <person name="Holt S."/>
            <person name="Cochrane G."/>
            <person name="Meng A."/>
            <person name="Brown T."/>
            <person name="Cohen L."/>
        </authorList>
    </citation>
    <scope>NUCLEOTIDE SEQUENCE</scope>
    <source>
        <strain evidence="9">CCMP1510</strain>
    </source>
</reference>
<evidence type="ECO:0000313" key="9">
    <source>
        <dbReference type="EMBL" id="CAE0370033.1"/>
    </source>
</evidence>
<evidence type="ECO:0000256" key="2">
    <source>
        <dbReference type="ARBA" id="ARBA00022692"/>
    </source>
</evidence>
<dbReference type="Pfam" id="PF13896">
    <property type="entry name" value="Glyco_transf_49"/>
    <property type="match status" value="1"/>
</dbReference>
<feature type="transmembrane region" description="Helical" evidence="8">
    <location>
        <begin position="34"/>
        <end position="54"/>
    </location>
</feature>
<dbReference type="PANTHER" id="PTHR12270">
    <property type="entry name" value="GLYCOSYLTRANSFERASE-RELATED"/>
    <property type="match status" value="1"/>
</dbReference>
<keyword evidence="3" id="KW-0735">Signal-anchor</keyword>
<protein>
    <recommendedName>
        <fullName evidence="10">Glycosyltransferase-like protein LARGE2</fullName>
    </recommendedName>
</protein>
<sequence>MRPRGRKTDSGMSPLMPEGSGFSRRDQRHRRDSILTLLVVGVIISIIALLVILAKAESRRRDTLLYIKDTKNKSKNIRHPPLLKKELNYCNWREVKNDYVSKKGHRTSKKFIHSGFTSIDNHRRETTGEGVDFWSSEPKLKRRCPLNFTLVTQATTERLWMLKFICRRWSGPIVIAVYSQQGKEIPNLEKFCPGGQVHYQIISAAKEIFSDATKYPVNRLRNLALKHVQTSHFLLHDIDLWPDSTLYKRLHALISDNTDDDDNNNASFLQSTKSLLLDPLRAIVIPAFAREVKTECSSSTGTQDSTASYRMRECYREAERMPTSFQRLKQCIIQKECHIFDRYNQDGHGTTDYRAWLRQDSSQLRHIQCFLSNRYEPYVVLHKSPLLPAFEEKFTGYGKNKIQNLVHLRYAGFHFSVLPKSFLVHFPHHKSAARMAWEQKSTTNPPQSSEKQASSNNQAAHRATMDRLYRRFLDTLIAVYGSPGERPETTKLCGPDAVNNDASSSTTIKRRRLVKYTDRKVWPPTKISPEQESLLSATNTTIVQHRTNKLSHPRMWPQIKVGVNRAHFLRESLASQLISLEGSTLQKTTTRFQNNRSLDDSSKEKLQKAAKKKLLALSNLTKSSPQNQNNMVVPMPKLVAFLSTNFTSTKKQNATT</sequence>
<feature type="region of interest" description="Disordered" evidence="7">
    <location>
        <begin position="435"/>
        <end position="461"/>
    </location>
</feature>
<evidence type="ECO:0008006" key="10">
    <source>
        <dbReference type="Google" id="ProtNLM"/>
    </source>
</evidence>
<evidence type="ECO:0000256" key="5">
    <source>
        <dbReference type="ARBA" id="ARBA00023136"/>
    </source>
</evidence>
<keyword evidence="6" id="KW-0325">Glycoprotein</keyword>
<dbReference type="AlphaFoldDB" id="A0A7S3K145"/>
<dbReference type="EMBL" id="HBIJ01016193">
    <property type="protein sequence ID" value="CAE0370033.1"/>
    <property type="molecule type" value="Transcribed_RNA"/>
</dbReference>
<evidence type="ECO:0000256" key="4">
    <source>
        <dbReference type="ARBA" id="ARBA00022989"/>
    </source>
</evidence>
<gene>
    <name evidence="9" type="ORF">ALAG00032_LOCUS10797</name>
</gene>
<dbReference type="GO" id="GO:0015020">
    <property type="term" value="F:glucuronosyltransferase activity"/>
    <property type="evidence" value="ECO:0007669"/>
    <property type="project" value="TreeGrafter"/>
</dbReference>
<keyword evidence="5 8" id="KW-0472">Membrane</keyword>
<feature type="compositionally biased region" description="Polar residues" evidence="7">
    <location>
        <begin position="439"/>
        <end position="459"/>
    </location>
</feature>
<dbReference type="GO" id="GO:0035269">
    <property type="term" value="P:protein O-linked glycosylation via mannose"/>
    <property type="evidence" value="ECO:0007669"/>
    <property type="project" value="TreeGrafter"/>
</dbReference>